<evidence type="ECO:0000256" key="1">
    <source>
        <dbReference type="SAM" id="MobiDB-lite"/>
    </source>
</evidence>
<dbReference type="Proteomes" id="UP001497522">
    <property type="component" value="Chromosome 4"/>
</dbReference>
<dbReference type="EMBL" id="OZ023705">
    <property type="protein sequence ID" value="CAK9874466.1"/>
    <property type="molecule type" value="Genomic_DNA"/>
</dbReference>
<evidence type="ECO:0000313" key="3">
    <source>
        <dbReference type="Proteomes" id="UP001497522"/>
    </source>
</evidence>
<name>A0ABP1BGB3_9BRYO</name>
<protein>
    <submittedName>
        <fullName evidence="2">Uncharacterized protein</fullName>
    </submittedName>
</protein>
<reference evidence="2" key="1">
    <citation type="submission" date="2024-03" db="EMBL/GenBank/DDBJ databases">
        <authorList>
            <consortium name="ELIXIR-Norway"/>
            <consortium name="Elixir Norway"/>
        </authorList>
    </citation>
    <scope>NUCLEOTIDE SEQUENCE</scope>
</reference>
<feature type="region of interest" description="Disordered" evidence="1">
    <location>
        <begin position="1"/>
        <end position="21"/>
    </location>
</feature>
<sequence length="87" mass="9841">MVTGSRAGRGRVGDRETREMAGPGFRSKLSFARVKAGGEFRWRGFETEVLKTKVAHSYWLKPCHVRSQTRPFAVAICQASLRHRGKH</sequence>
<organism evidence="2 3">
    <name type="scientific">Sphagnum jensenii</name>
    <dbReference type="NCBI Taxonomy" id="128206"/>
    <lineage>
        <taxon>Eukaryota</taxon>
        <taxon>Viridiplantae</taxon>
        <taxon>Streptophyta</taxon>
        <taxon>Embryophyta</taxon>
        <taxon>Bryophyta</taxon>
        <taxon>Sphagnophytina</taxon>
        <taxon>Sphagnopsida</taxon>
        <taxon>Sphagnales</taxon>
        <taxon>Sphagnaceae</taxon>
        <taxon>Sphagnum</taxon>
    </lineage>
</organism>
<evidence type="ECO:0000313" key="2">
    <source>
        <dbReference type="EMBL" id="CAK9874466.1"/>
    </source>
</evidence>
<accession>A0ABP1BGB3</accession>
<gene>
    <name evidence="2" type="ORF">CSSPJE1EN2_LOCUS16839</name>
</gene>
<proteinExistence type="predicted"/>
<keyword evidence="3" id="KW-1185">Reference proteome</keyword>